<dbReference type="EMBL" id="AFBN01000010">
    <property type="protein sequence ID" value="EGF59343.1"/>
    <property type="molecule type" value="Genomic_DNA"/>
</dbReference>
<dbReference type="AlphaFoldDB" id="F3PPD8"/>
<feature type="domain" description="DUF6377" evidence="2">
    <location>
        <begin position="261"/>
        <end position="494"/>
    </location>
</feature>
<dbReference type="Pfam" id="PF19904">
    <property type="entry name" value="DUF6377"/>
    <property type="match status" value="1"/>
</dbReference>
<dbReference type="Proteomes" id="UP000003416">
    <property type="component" value="Unassembled WGS sequence"/>
</dbReference>
<name>F3PPD8_9BACE</name>
<keyword evidence="1" id="KW-0812">Transmembrane</keyword>
<gene>
    <name evidence="3" type="ORF">HMPREF9446_00578</name>
</gene>
<accession>F3PPD8</accession>
<evidence type="ECO:0000313" key="3">
    <source>
        <dbReference type="EMBL" id="EGF59343.1"/>
    </source>
</evidence>
<reference evidence="3 4" key="1">
    <citation type="submission" date="2011-02" db="EMBL/GenBank/DDBJ databases">
        <authorList>
            <person name="Weinstock G."/>
            <person name="Sodergren E."/>
            <person name="Clifton S."/>
            <person name="Fulton L."/>
            <person name="Fulton B."/>
            <person name="Courtney L."/>
            <person name="Fronick C."/>
            <person name="Harrison M."/>
            <person name="Strong C."/>
            <person name="Farmer C."/>
            <person name="Delahaunty K."/>
            <person name="Markovic C."/>
            <person name="Hall O."/>
            <person name="Minx P."/>
            <person name="Tomlinson C."/>
            <person name="Mitreva M."/>
            <person name="Hou S."/>
            <person name="Chen J."/>
            <person name="Wollam A."/>
            <person name="Pepin K.H."/>
            <person name="Johnson M."/>
            <person name="Bhonagiri V."/>
            <person name="Zhang X."/>
            <person name="Suruliraj S."/>
            <person name="Warren W."/>
            <person name="Chinwalla A."/>
            <person name="Mardis E.R."/>
            <person name="Wilson R.K."/>
        </authorList>
    </citation>
    <scope>NUCLEOTIDE SEQUENCE [LARGE SCALE GENOMIC DNA]</scope>
    <source>
        <strain evidence="3 4">YIT 12057</strain>
    </source>
</reference>
<evidence type="ECO:0000256" key="1">
    <source>
        <dbReference type="SAM" id="Phobius"/>
    </source>
</evidence>
<keyword evidence="1" id="KW-0472">Membrane</keyword>
<dbReference type="STRING" id="763034.HMPREF9446_00578"/>
<evidence type="ECO:0000259" key="2">
    <source>
        <dbReference type="Pfam" id="PF19904"/>
    </source>
</evidence>
<dbReference type="eggNOG" id="COG4735">
    <property type="taxonomic scope" value="Bacteria"/>
</dbReference>
<dbReference type="RefSeq" id="WP_009123837.1">
    <property type="nucleotide sequence ID" value="NZ_GL882611.1"/>
</dbReference>
<organism evidence="3 4">
    <name type="scientific">Bacteroides fluxus YIT 12057</name>
    <dbReference type="NCBI Taxonomy" id="763034"/>
    <lineage>
        <taxon>Bacteria</taxon>
        <taxon>Pseudomonadati</taxon>
        <taxon>Bacteroidota</taxon>
        <taxon>Bacteroidia</taxon>
        <taxon>Bacteroidales</taxon>
        <taxon>Bacteroidaceae</taxon>
        <taxon>Bacteroides</taxon>
    </lineage>
</organism>
<dbReference type="HOGENOM" id="CLU_037195_0_0_10"/>
<feature type="transmembrane region" description="Helical" evidence="1">
    <location>
        <begin position="335"/>
        <end position="355"/>
    </location>
</feature>
<comment type="caution">
    <text evidence="3">The sequence shown here is derived from an EMBL/GenBank/DDBJ whole genome shotgun (WGS) entry which is preliminary data.</text>
</comment>
<dbReference type="InterPro" id="IPR045957">
    <property type="entry name" value="DUF6377"/>
</dbReference>
<proteinExistence type="predicted"/>
<sequence>MKGKLLLFFLFWGIIVQNVVASADKLPVVALMGTLDEAVSAHEHYVAIRESRIARLKRQLADTDTASTAFFRWNGEIYKEYKAYICDSAIYYLNVNLAWAERYGQKDAVHETRLELAYLMASAGMYEEAAELLGQIDKSTLPVRLLPEYYNCCHKLYVELSLYTLDDTFRKHYREQAVCYDDSLMGVLSITSPLYLERKEAREAEAGNMDEALSINDLRLANVDLDTPGYALVTYHRSLLYRQMQNKEEEKRYLALSALADIRLCITDHASLWTLAELLYEEGDIERAYRYIRFSWNETNRYNARSRSLQTAGILSLIDLTYQAMREKQNDRLRLYIWLISTLTLLLIAAMAFIYRQMKRLSLARNHLEQANGQLRISNHIKEEYIGRFMNLCSVYINRLDAYRRMVNKKISAGQTEELLKMVRSREVLDTGLKELYANFDTAFLHLFPDFVERFNELLKPEERIVLRKGELLNTELRIFALIRLGIEDSSQIAEFLRYSVNTIYNYRAKVKNKACISREDFETHLMQIR</sequence>
<protein>
    <recommendedName>
        <fullName evidence="2">DUF6377 domain-containing protein</fullName>
    </recommendedName>
</protein>
<dbReference type="GeneID" id="86048361"/>
<keyword evidence="1" id="KW-1133">Transmembrane helix</keyword>
<keyword evidence="4" id="KW-1185">Reference proteome</keyword>
<evidence type="ECO:0000313" key="4">
    <source>
        <dbReference type="Proteomes" id="UP000003416"/>
    </source>
</evidence>